<comment type="caution">
    <text evidence="2">The sequence shown here is derived from an EMBL/GenBank/DDBJ whole genome shotgun (WGS) entry which is preliminary data.</text>
</comment>
<name>A0AAW5ZP62_RALSL</name>
<gene>
    <name evidence="2" type="ORF">LBW59_11795</name>
</gene>
<dbReference type="SUPFAM" id="SSF46689">
    <property type="entry name" value="Homeodomain-like"/>
    <property type="match status" value="1"/>
</dbReference>
<dbReference type="Proteomes" id="UP001144050">
    <property type="component" value="Unassembled WGS sequence"/>
</dbReference>
<protein>
    <recommendedName>
        <fullName evidence="1">Mor transcription activator domain-containing protein</fullName>
    </recommendedName>
</protein>
<dbReference type="InterPro" id="IPR009057">
    <property type="entry name" value="Homeodomain-like_sf"/>
</dbReference>
<evidence type="ECO:0000313" key="2">
    <source>
        <dbReference type="EMBL" id="MDB0571452.1"/>
    </source>
</evidence>
<accession>A0AAW5ZP62</accession>
<reference evidence="2" key="1">
    <citation type="submission" date="2021-09" db="EMBL/GenBank/DDBJ databases">
        <title>Genomic analysis of Ralstonia spp.</title>
        <authorList>
            <person name="Aburjaile F."/>
            <person name="Ariute J.C."/>
            <person name="Pais A.K.L."/>
            <person name="Albuquerque G.M.R."/>
            <person name="Silva A.M.F."/>
            <person name="Brenig B."/>
            <person name="Azevedo V."/>
            <person name="Matiuzzi M."/>
            <person name="Ramos R."/>
            <person name="Goes-Neto A."/>
            <person name="Soares S."/>
            <person name="Iseppon A.M.B."/>
            <person name="Souza E."/>
            <person name="Gama M."/>
        </authorList>
    </citation>
    <scope>NUCLEOTIDE SEQUENCE</scope>
    <source>
        <strain evidence="2">CCRMRs91</strain>
    </source>
</reference>
<dbReference type="RefSeq" id="WP_271656604.1">
    <property type="nucleotide sequence ID" value="NZ_JAIVFG010000016.1"/>
</dbReference>
<dbReference type="InterPro" id="IPR014875">
    <property type="entry name" value="Mor_transcription_activator"/>
</dbReference>
<evidence type="ECO:0000313" key="3">
    <source>
        <dbReference type="Proteomes" id="UP001144050"/>
    </source>
</evidence>
<dbReference type="Gene3D" id="1.10.10.60">
    <property type="entry name" value="Homeodomain-like"/>
    <property type="match status" value="1"/>
</dbReference>
<sequence length="120" mass="13528">MKQPTIPAFAQELMDFIGHEEAMALIREFGGVTLWIPKGIRTSGATYERLVEVVGQDAADKLVARYGGDRLSIPRCFRLLAQERWRRVIADYNSGMSAAMIARRHGITERAVWGILKRPV</sequence>
<dbReference type="Pfam" id="PF08765">
    <property type="entry name" value="Mor"/>
    <property type="match status" value="1"/>
</dbReference>
<proteinExistence type="predicted"/>
<feature type="domain" description="Mor transcription activator" evidence="1">
    <location>
        <begin position="49"/>
        <end position="118"/>
    </location>
</feature>
<dbReference type="AlphaFoldDB" id="A0AAW5ZP62"/>
<evidence type="ECO:0000259" key="1">
    <source>
        <dbReference type="Pfam" id="PF08765"/>
    </source>
</evidence>
<organism evidence="2 3">
    <name type="scientific">Ralstonia solanacearum</name>
    <name type="common">Pseudomonas solanacearum</name>
    <dbReference type="NCBI Taxonomy" id="305"/>
    <lineage>
        <taxon>Bacteria</taxon>
        <taxon>Pseudomonadati</taxon>
        <taxon>Pseudomonadota</taxon>
        <taxon>Betaproteobacteria</taxon>
        <taxon>Burkholderiales</taxon>
        <taxon>Burkholderiaceae</taxon>
        <taxon>Ralstonia</taxon>
        <taxon>Ralstonia solanacearum species complex</taxon>
    </lineage>
</organism>
<dbReference type="EMBL" id="JAIVFG010000016">
    <property type="protein sequence ID" value="MDB0571452.1"/>
    <property type="molecule type" value="Genomic_DNA"/>
</dbReference>